<dbReference type="eggNOG" id="COG3559">
    <property type="taxonomic scope" value="Bacteria"/>
</dbReference>
<feature type="transmembrane region" description="Helical" evidence="1">
    <location>
        <begin position="212"/>
        <end position="233"/>
    </location>
</feature>
<feature type="transmembrane region" description="Helical" evidence="1">
    <location>
        <begin position="165"/>
        <end position="184"/>
    </location>
</feature>
<dbReference type="AlphaFoldDB" id="G0HDN6"/>
<evidence type="ECO:0000256" key="1">
    <source>
        <dbReference type="SAM" id="Phobius"/>
    </source>
</evidence>
<dbReference type="Proteomes" id="UP000006659">
    <property type="component" value="Chromosome"/>
</dbReference>
<proteinExistence type="predicted"/>
<reference evidence="2 3" key="1">
    <citation type="journal article" date="2011" name="BMC Genomics">
        <title>Complete genome sequence of Corynebacterium variabile DSM 44702 isolated from the surface of smear-ripened cheeses and insights into cheese ripening and flavor generation.</title>
        <authorList>
            <person name="Schroeder J."/>
            <person name="Maus I."/>
            <person name="Trost E."/>
            <person name="Tauch A."/>
        </authorList>
    </citation>
    <scope>NUCLEOTIDE SEQUENCE [LARGE SCALE GENOMIC DNA]</scope>
    <source>
        <strain evidence="3">DSM 44702 / JCM 12073 / NCIMB 30131</strain>
    </source>
</reference>
<dbReference type="KEGG" id="cva:CVAR_0695"/>
<gene>
    <name evidence="2" type="ordered locus">CVAR_0695</name>
</gene>
<protein>
    <submittedName>
        <fullName evidence="2">Transport system permease protein</fullName>
    </submittedName>
</protein>
<name>G0HDN6_CORVD</name>
<dbReference type="EMBL" id="CP002917">
    <property type="protein sequence ID" value="AEK36045.1"/>
    <property type="molecule type" value="Genomic_DNA"/>
</dbReference>
<keyword evidence="1" id="KW-1133">Transmembrane helix</keyword>
<organism evidence="2 3">
    <name type="scientific">Corynebacterium variabile (strain DSM 44702 / CIP 107183 / JCM 12073 / NCIMB 30131)</name>
    <name type="common">Corynebacterium mooreparkense</name>
    <dbReference type="NCBI Taxonomy" id="858619"/>
    <lineage>
        <taxon>Bacteria</taxon>
        <taxon>Bacillati</taxon>
        <taxon>Actinomycetota</taxon>
        <taxon>Actinomycetes</taxon>
        <taxon>Mycobacteriales</taxon>
        <taxon>Corynebacteriaceae</taxon>
        <taxon>Corynebacterium</taxon>
    </lineage>
</organism>
<keyword evidence="1" id="KW-0472">Membrane</keyword>
<sequence length="298" mass="31508">MAGVPMFALYFSVAITVVTDHGTELGSFAPILGNPVTMLVGGPGYGYDHITVPRMIAGVYLLYLMLAAAVLGMTTVIRHTRVDERTGRASLLPDRPGSAVAPGWVRTVPALVWRLQRTGVMGWAVSLAIGGLVFGLFADTIGGGADDLPSTLTDLLGGRDGLVDGYLGFMGLFSGLAVTAYALLEVQDLAGHEKQGFTATVLATGVGRMRWYLSWAGVRAVTVVLLLGLASLGEGSEQRWSPVAAATLCPVWPVMYCSRRRCRCSVPLQRHCTACARRSGDWCGWLSSLPTSSLSSAG</sequence>
<feature type="transmembrane region" description="Helical" evidence="1">
    <location>
        <begin position="123"/>
        <end position="145"/>
    </location>
</feature>
<evidence type="ECO:0000313" key="3">
    <source>
        <dbReference type="Proteomes" id="UP000006659"/>
    </source>
</evidence>
<feature type="transmembrane region" description="Helical" evidence="1">
    <location>
        <begin position="55"/>
        <end position="77"/>
    </location>
</feature>
<accession>G0HDN6</accession>
<evidence type="ECO:0000313" key="2">
    <source>
        <dbReference type="EMBL" id="AEK36045.1"/>
    </source>
</evidence>
<dbReference type="STRING" id="858619.CVAR_0695"/>
<keyword evidence="1" id="KW-0812">Transmembrane</keyword>
<dbReference type="HOGENOM" id="CLU_932901_0_0_11"/>